<evidence type="ECO:0000313" key="2">
    <source>
        <dbReference type="EMBL" id="CAF2268271.1"/>
    </source>
</evidence>
<feature type="compositionally biased region" description="Low complexity" evidence="1">
    <location>
        <begin position="12"/>
        <end position="25"/>
    </location>
</feature>
<dbReference type="AlphaFoldDB" id="A0A817AQ12"/>
<name>A0A817AQ12_9BILA</name>
<organism evidence="2 3">
    <name type="scientific">Rotaria magnacalcarata</name>
    <dbReference type="NCBI Taxonomy" id="392030"/>
    <lineage>
        <taxon>Eukaryota</taxon>
        <taxon>Metazoa</taxon>
        <taxon>Spiralia</taxon>
        <taxon>Gnathifera</taxon>
        <taxon>Rotifera</taxon>
        <taxon>Eurotatoria</taxon>
        <taxon>Bdelloidea</taxon>
        <taxon>Philodinida</taxon>
        <taxon>Philodinidae</taxon>
        <taxon>Rotaria</taxon>
    </lineage>
</organism>
<feature type="compositionally biased region" description="Basic and acidic residues" evidence="1">
    <location>
        <begin position="1"/>
        <end position="11"/>
    </location>
</feature>
<dbReference type="Proteomes" id="UP000663887">
    <property type="component" value="Unassembled WGS sequence"/>
</dbReference>
<protein>
    <submittedName>
        <fullName evidence="2">Uncharacterized protein</fullName>
    </submittedName>
</protein>
<comment type="caution">
    <text evidence="2">The sequence shown here is derived from an EMBL/GenBank/DDBJ whole genome shotgun (WGS) entry which is preliminary data.</text>
</comment>
<feature type="region of interest" description="Disordered" evidence="1">
    <location>
        <begin position="1"/>
        <end position="28"/>
    </location>
</feature>
<evidence type="ECO:0000256" key="1">
    <source>
        <dbReference type="SAM" id="MobiDB-lite"/>
    </source>
</evidence>
<sequence>MCRSYSDDFKRSSSSSPAPIHQQFIQPPPPPYTTASLYTLEGCVAFLEAMPAGSLSPILVQRLAAAVASQAASVGAGAAVSALPGGAGVAALPAGAVSATPHHETPAPPSQ</sequence>
<gene>
    <name evidence="2" type="ORF">XDN619_LOCUS36881</name>
</gene>
<accession>A0A817AQ12</accession>
<reference evidence="2" key="1">
    <citation type="submission" date="2021-02" db="EMBL/GenBank/DDBJ databases">
        <authorList>
            <person name="Nowell W R."/>
        </authorList>
    </citation>
    <scope>NUCLEOTIDE SEQUENCE</scope>
</reference>
<evidence type="ECO:0000313" key="3">
    <source>
        <dbReference type="Proteomes" id="UP000663887"/>
    </source>
</evidence>
<dbReference type="EMBL" id="CAJNRG010019052">
    <property type="protein sequence ID" value="CAF2268271.1"/>
    <property type="molecule type" value="Genomic_DNA"/>
</dbReference>
<proteinExistence type="predicted"/>